<gene>
    <name evidence="3" type="ORF">N0V89_007049</name>
</gene>
<evidence type="ECO:0000256" key="1">
    <source>
        <dbReference type="ARBA" id="ARBA00022450"/>
    </source>
</evidence>
<dbReference type="PANTHER" id="PTHR43439:SF2">
    <property type="entry name" value="ENZYME, PUTATIVE (JCVI)-RELATED"/>
    <property type="match status" value="1"/>
</dbReference>
<sequence length="247" mass="27589">MSTNDFAGSLSKSAGDIIAPYTHLYNLVASTESGTLVQHATNREDWQYVCFNPKYSGIEWRPRGGLYELVFKQNNDLADVQGIFKTSPRSQEISMSDLYSKHPTKPHHWKHEGRTDDMIVFRSGWNFNPTKHEVLISSHGMVQHCILIGTGRDTPVAIIELRQEYSSDPEGARKAILAELGPKIDEANRAADTTGQLSKDAIILAKREKPCVISGKGTVQRKATVALYQREIEELYASLEQSGRVTV</sequence>
<keyword evidence="4" id="KW-1185">Reference proteome</keyword>
<dbReference type="EMBL" id="JAPEUX010000005">
    <property type="protein sequence ID" value="KAJ4351706.1"/>
    <property type="molecule type" value="Genomic_DNA"/>
</dbReference>
<keyword evidence="1" id="KW-0596">Phosphopantetheine</keyword>
<dbReference type="OrthoDB" id="429813at2759"/>
<evidence type="ECO:0000313" key="3">
    <source>
        <dbReference type="EMBL" id="KAJ4351706.1"/>
    </source>
</evidence>
<protein>
    <submittedName>
        <fullName evidence="3">Uncharacterized protein</fullName>
    </submittedName>
</protein>
<comment type="caution">
    <text evidence="3">The sequence shown here is derived from an EMBL/GenBank/DDBJ whole genome shotgun (WGS) entry which is preliminary data.</text>
</comment>
<organism evidence="3 4">
    <name type="scientific">Didymosphaeria variabile</name>
    <dbReference type="NCBI Taxonomy" id="1932322"/>
    <lineage>
        <taxon>Eukaryota</taxon>
        <taxon>Fungi</taxon>
        <taxon>Dikarya</taxon>
        <taxon>Ascomycota</taxon>
        <taxon>Pezizomycotina</taxon>
        <taxon>Dothideomycetes</taxon>
        <taxon>Pleosporomycetidae</taxon>
        <taxon>Pleosporales</taxon>
        <taxon>Massarineae</taxon>
        <taxon>Didymosphaeriaceae</taxon>
        <taxon>Didymosphaeria</taxon>
    </lineage>
</organism>
<dbReference type="Pfam" id="PF23562">
    <property type="entry name" value="AMP-binding_C_3"/>
    <property type="match status" value="1"/>
</dbReference>
<dbReference type="RefSeq" id="XP_056070062.1">
    <property type="nucleotide sequence ID" value="XM_056215815.1"/>
</dbReference>
<dbReference type="Proteomes" id="UP001140513">
    <property type="component" value="Unassembled WGS sequence"/>
</dbReference>
<keyword evidence="2" id="KW-0597">Phosphoprotein</keyword>
<dbReference type="SUPFAM" id="SSF56801">
    <property type="entry name" value="Acetyl-CoA synthetase-like"/>
    <property type="match status" value="1"/>
</dbReference>
<dbReference type="AlphaFoldDB" id="A0A9W8XJC9"/>
<proteinExistence type="predicted"/>
<name>A0A9W8XJC9_9PLEO</name>
<reference evidence="3" key="1">
    <citation type="submission" date="2022-10" db="EMBL/GenBank/DDBJ databases">
        <title>Tapping the CABI collections for fungal endophytes: first genome assemblies for Collariella, Neodidymelliopsis, Ascochyta clinopodiicola, Didymella pomorum, Didymosphaeria variabile, Neocosmospora piperis and Neocucurbitaria cava.</title>
        <authorList>
            <person name="Hill R."/>
        </authorList>
    </citation>
    <scope>NUCLEOTIDE SEQUENCE</scope>
    <source>
        <strain evidence="3">IMI 356815</strain>
    </source>
</reference>
<dbReference type="PANTHER" id="PTHR43439">
    <property type="entry name" value="PHENYLACETATE-COENZYME A LIGASE"/>
    <property type="match status" value="1"/>
</dbReference>
<evidence type="ECO:0000313" key="4">
    <source>
        <dbReference type="Proteomes" id="UP001140513"/>
    </source>
</evidence>
<accession>A0A9W8XJC9</accession>
<dbReference type="InterPro" id="IPR051414">
    <property type="entry name" value="Adenylate-forming_Reductase"/>
</dbReference>
<dbReference type="GeneID" id="80910579"/>
<evidence type="ECO:0000256" key="2">
    <source>
        <dbReference type="ARBA" id="ARBA00022553"/>
    </source>
</evidence>